<name>A0A3D8PFZ2_9BACI</name>
<evidence type="ECO:0000256" key="1">
    <source>
        <dbReference type="SAM" id="Phobius"/>
    </source>
</evidence>
<comment type="caution">
    <text evidence="2">The sequence shown here is derived from an EMBL/GenBank/DDBJ whole genome shotgun (WGS) entry which is preliminary data.</text>
</comment>
<reference evidence="3" key="1">
    <citation type="submission" date="2017-11" db="EMBL/GenBank/DDBJ databases">
        <authorList>
            <person name="Zhu W."/>
        </authorList>
    </citation>
    <scope>NUCLEOTIDE SEQUENCE [LARGE SCALE GENOMIC DNA]</scope>
    <source>
        <strain evidence="3">CAU 1051</strain>
    </source>
</reference>
<keyword evidence="1" id="KW-1133">Transmembrane helix</keyword>
<keyword evidence="1" id="KW-0812">Transmembrane</keyword>
<keyword evidence="3" id="KW-1185">Reference proteome</keyword>
<dbReference type="EMBL" id="PIOD01000030">
    <property type="protein sequence ID" value="RDW14994.1"/>
    <property type="molecule type" value="Genomic_DNA"/>
</dbReference>
<dbReference type="Proteomes" id="UP000256520">
    <property type="component" value="Unassembled WGS sequence"/>
</dbReference>
<evidence type="ECO:0000313" key="2">
    <source>
        <dbReference type="EMBL" id="RDW14994.1"/>
    </source>
</evidence>
<accession>A0A3D8PFZ2</accession>
<evidence type="ECO:0000313" key="3">
    <source>
        <dbReference type="Proteomes" id="UP000256520"/>
    </source>
</evidence>
<gene>
    <name evidence="2" type="ORF">CWR45_19240</name>
</gene>
<organism evidence="2 3">
    <name type="scientific">Oceanobacillus chungangensis</name>
    <dbReference type="NCBI Taxonomy" id="1229152"/>
    <lineage>
        <taxon>Bacteria</taxon>
        <taxon>Bacillati</taxon>
        <taxon>Bacillota</taxon>
        <taxon>Bacilli</taxon>
        <taxon>Bacillales</taxon>
        <taxon>Bacillaceae</taxon>
        <taxon>Oceanobacillus</taxon>
    </lineage>
</organism>
<sequence>MNLFRKNEKTLVKSLIYGLIGGFYFSILFISRTEEIDSGEGWRTFNELSIFEYILKVLQVSIIISIGTFIVVLLYPYFKKK</sequence>
<dbReference type="RefSeq" id="WP_115751456.1">
    <property type="nucleotide sequence ID" value="NZ_PIOD01000030.1"/>
</dbReference>
<dbReference type="AlphaFoldDB" id="A0A3D8PFZ2"/>
<keyword evidence="1" id="KW-0472">Membrane</keyword>
<feature type="transmembrane region" description="Helical" evidence="1">
    <location>
        <begin position="12"/>
        <end position="33"/>
    </location>
</feature>
<proteinExistence type="predicted"/>
<feature type="transmembrane region" description="Helical" evidence="1">
    <location>
        <begin position="53"/>
        <end position="78"/>
    </location>
</feature>
<protein>
    <submittedName>
        <fullName evidence="2">Uncharacterized protein</fullName>
    </submittedName>
</protein>
<dbReference type="OrthoDB" id="9897098at2"/>